<name>A0ABD6BN74_9EURY</name>
<evidence type="ECO:0000313" key="2">
    <source>
        <dbReference type="Proteomes" id="UP001597139"/>
    </source>
</evidence>
<reference evidence="1 2" key="1">
    <citation type="journal article" date="2019" name="Int. J. Syst. Evol. Microbiol.">
        <title>The Global Catalogue of Microorganisms (GCM) 10K type strain sequencing project: providing services to taxonomists for standard genome sequencing and annotation.</title>
        <authorList>
            <consortium name="The Broad Institute Genomics Platform"/>
            <consortium name="The Broad Institute Genome Sequencing Center for Infectious Disease"/>
            <person name="Wu L."/>
            <person name="Ma J."/>
        </authorList>
    </citation>
    <scope>NUCLEOTIDE SEQUENCE [LARGE SCALE GENOMIC DNA]</scope>
    <source>
        <strain evidence="1 2">CGMCC 1.12859</strain>
    </source>
</reference>
<gene>
    <name evidence="1" type="ORF">ACFSAU_00750</name>
</gene>
<evidence type="ECO:0000313" key="1">
    <source>
        <dbReference type="EMBL" id="MFD1566012.1"/>
    </source>
</evidence>
<dbReference type="AlphaFoldDB" id="A0ABD6BN74"/>
<dbReference type="EMBL" id="JBHUCZ010000001">
    <property type="protein sequence ID" value="MFD1566012.1"/>
    <property type="molecule type" value="Genomic_DNA"/>
</dbReference>
<sequence length="46" mass="4862">MPKVDDEACTVDEMTDDELAKAVEDAIDAGGDADSEEVMGFAPRDS</sequence>
<dbReference type="Proteomes" id="UP001597139">
    <property type="component" value="Unassembled WGS sequence"/>
</dbReference>
<comment type="caution">
    <text evidence="1">The sequence shown here is derived from an EMBL/GenBank/DDBJ whole genome shotgun (WGS) entry which is preliminary data.</text>
</comment>
<organism evidence="1 2">
    <name type="scientific">Halolamina litorea</name>
    <dbReference type="NCBI Taxonomy" id="1515593"/>
    <lineage>
        <taxon>Archaea</taxon>
        <taxon>Methanobacteriati</taxon>
        <taxon>Methanobacteriota</taxon>
        <taxon>Stenosarchaea group</taxon>
        <taxon>Halobacteria</taxon>
        <taxon>Halobacteriales</taxon>
        <taxon>Haloferacaceae</taxon>
    </lineage>
</organism>
<keyword evidence="2" id="KW-1185">Reference proteome</keyword>
<dbReference type="RefSeq" id="WP_267645253.1">
    <property type="nucleotide sequence ID" value="NZ_JANHGR010000001.1"/>
</dbReference>
<accession>A0ABD6BN74</accession>
<proteinExistence type="predicted"/>
<protein>
    <submittedName>
        <fullName evidence="1">Uncharacterized protein</fullName>
    </submittedName>
</protein>